<feature type="domain" description="DprA winged helix" evidence="3">
    <location>
        <begin position="233"/>
        <end position="280"/>
    </location>
</feature>
<evidence type="ECO:0000256" key="1">
    <source>
        <dbReference type="ARBA" id="ARBA00006525"/>
    </source>
</evidence>
<dbReference type="SUPFAM" id="SSF102405">
    <property type="entry name" value="MCP/YpsA-like"/>
    <property type="match status" value="1"/>
</dbReference>
<dbReference type="Pfam" id="PF17782">
    <property type="entry name" value="WHD_DprA"/>
    <property type="match status" value="1"/>
</dbReference>
<dbReference type="AlphaFoldDB" id="A0A1G2L7K0"/>
<evidence type="ECO:0000313" key="5">
    <source>
        <dbReference type="Proteomes" id="UP000177982"/>
    </source>
</evidence>
<dbReference type="InterPro" id="IPR057666">
    <property type="entry name" value="DrpA_SLOG"/>
</dbReference>
<gene>
    <name evidence="4" type="ORF">A2934_04840</name>
</gene>
<evidence type="ECO:0000313" key="4">
    <source>
        <dbReference type="EMBL" id="OHA07613.1"/>
    </source>
</evidence>
<dbReference type="EMBL" id="MHQO01000006">
    <property type="protein sequence ID" value="OHA07613.1"/>
    <property type="molecule type" value="Genomic_DNA"/>
</dbReference>
<dbReference type="Gene3D" id="3.40.50.450">
    <property type="match status" value="1"/>
</dbReference>
<dbReference type="InterPro" id="IPR036388">
    <property type="entry name" value="WH-like_DNA-bd_sf"/>
</dbReference>
<organism evidence="4 5">
    <name type="scientific">Candidatus Sungbacteria bacterium RIFCSPLOWO2_01_FULL_47_10</name>
    <dbReference type="NCBI Taxonomy" id="1802276"/>
    <lineage>
        <taxon>Bacteria</taxon>
        <taxon>Candidatus Sungiibacteriota</taxon>
    </lineage>
</organism>
<dbReference type="GO" id="GO:0009294">
    <property type="term" value="P:DNA-mediated transformation"/>
    <property type="evidence" value="ECO:0007669"/>
    <property type="project" value="InterPro"/>
</dbReference>
<comment type="caution">
    <text evidence="4">The sequence shown here is derived from an EMBL/GenBank/DDBJ whole genome shotgun (WGS) entry which is preliminary data.</text>
</comment>
<dbReference type="Proteomes" id="UP000177982">
    <property type="component" value="Unassembled WGS sequence"/>
</dbReference>
<dbReference type="InterPro" id="IPR003488">
    <property type="entry name" value="DprA"/>
</dbReference>
<dbReference type="Gene3D" id="1.10.10.10">
    <property type="entry name" value="Winged helix-like DNA-binding domain superfamily/Winged helix DNA-binding domain"/>
    <property type="match status" value="1"/>
</dbReference>
<dbReference type="Pfam" id="PF02481">
    <property type="entry name" value="DNA_processg_A"/>
    <property type="match status" value="1"/>
</dbReference>
<accession>A0A1G2L7K0</accession>
<sequence length="290" mass="31322">MSDVSIFSKKDKNFPRLLTEIPSCPRQLYVRGELRKEEHCLSIVGTRKPTRYGVETAEKIIRGLSRSSRLTIVSGLASGIDTVAHSEAVKNGLRTIAVLGSGIDHGSIFPPQNKNLADKIVSSGGAVISEYPEGAPGLPHHFPERNRIIAGLSLGTLVVEAKEKSGALITARLALEQNREVFAVPGSIFSLNSCGPHMLIKKGAKAVTAADDILEELSVPVMKNLETEKRDEAVGREEKIILTLLSDEPRSVHEIKGETEFSTSGILSALTVLELKGLVKKTGADQWSKI</sequence>
<evidence type="ECO:0000259" key="3">
    <source>
        <dbReference type="Pfam" id="PF17782"/>
    </source>
</evidence>
<dbReference type="PANTHER" id="PTHR43022">
    <property type="entry name" value="PROTEIN SMF"/>
    <property type="match status" value="1"/>
</dbReference>
<comment type="similarity">
    <text evidence="1">Belongs to the DprA/Smf family.</text>
</comment>
<reference evidence="4 5" key="1">
    <citation type="journal article" date="2016" name="Nat. Commun.">
        <title>Thousands of microbial genomes shed light on interconnected biogeochemical processes in an aquifer system.</title>
        <authorList>
            <person name="Anantharaman K."/>
            <person name="Brown C.T."/>
            <person name="Hug L.A."/>
            <person name="Sharon I."/>
            <person name="Castelle C.J."/>
            <person name="Probst A.J."/>
            <person name="Thomas B.C."/>
            <person name="Singh A."/>
            <person name="Wilkins M.J."/>
            <person name="Karaoz U."/>
            <person name="Brodie E.L."/>
            <person name="Williams K.H."/>
            <person name="Hubbard S.S."/>
            <person name="Banfield J.F."/>
        </authorList>
    </citation>
    <scope>NUCLEOTIDE SEQUENCE [LARGE SCALE GENOMIC DNA]</scope>
</reference>
<name>A0A1G2L7K0_9BACT</name>
<evidence type="ECO:0000259" key="2">
    <source>
        <dbReference type="Pfam" id="PF02481"/>
    </source>
</evidence>
<feature type="domain" description="Smf/DprA SLOG" evidence="2">
    <location>
        <begin position="7"/>
        <end position="217"/>
    </location>
</feature>
<proteinExistence type="inferred from homology"/>
<protein>
    <submittedName>
        <fullName evidence="4">DNA protecting protein DprA</fullName>
    </submittedName>
</protein>
<dbReference type="NCBIfam" id="TIGR00732">
    <property type="entry name" value="dprA"/>
    <property type="match status" value="1"/>
</dbReference>
<dbReference type="InterPro" id="IPR041614">
    <property type="entry name" value="DprA_WH"/>
</dbReference>
<dbReference type="PANTHER" id="PTHR43022:SF1">
    <property type="entry name" value="PROTEIN SMF"/>
    <property type="match status" value="1"/>
</dbReference>